<evidence type="ECO:0000313" key="2">
    <source>
        <dbReference type="Proteomes" id="UP000279330"/>
    </source>
</evidence>
<proteinExistence type="predicted"/>
<accession>A0A385UF84</accession>
<dbReference type="RefSeq" id="YP_009812684.1">
    <property type="nucleotide sequence ID" value="NC_048068.1"/>
</dbReference>
<dbReference type="Proteomes" id="UP000279330">
    <property type="component" value="Segment"/>
</dbReference>
<dbReference type="EMBL" id="MH727556">
    <property type="protein sequence ID" value="AYB70188.1"/>
    <property type="molecule type" value="Genomic_DNA"/>
</dbReference>
<keyword evidence="2" id="KW-1185">Reference proteome</keyword>
<protein>
    <submittedName>
        <fullName evidence="1">Uncharacterized protein</fullName>
    </submittedName>
</protein>
<organism evidence="1 2">
    <name type="scientific">Microbacterium phage OneinaGillian</name>
    <dbReference type="NCBI Taxonomy" id="2301604"/>
    <lineage>
        <taxon>Viruses</taxon>
        <taxon>Duplodnaviria</taxon>
        <taxon>Heunggongvirae</taxon>
        <taxon>Uroviricota</taxon>
        <taxon>Caudoviricetes</taxon>
        <taxon>Gillianvirus</taxon>
        <taxon>Gillianvirus oneinagillian</taxon>
    </lineage>
</organism>
<dbReference type="KEGG" id="vg:55003753"/>
<reference evidence="1 2" key="1">
    <citation type="submission" date="2018-08" db="EMBL/GenBank/DDBJ databases">
        <authorList>
            <person name="Miller G.E."/>
            <person name="Abrahams R."/>
            <person name="Bazan D.C."/>
            <person name="Beglau B.C."/>
            <person name="Blaylock E.C."/>
            <person name="Choi J.D."/>
            <person name="Grewal S.K."/>
            <person name="Hernandez E.V."/>
            <person name="Kim D.J."/>
            <person name="Kim K."/>
            <person name="Lee Y."/>
            <person name="Linde M.K."/>
            <person name="Lopez M.B."/>
            <person name="Pangalila E."/>
            <person name="Parker M.A."/>
            <person name="Specht R.C."/>
            <person name="Teng M.C."/>
            <person name="Toledo B."/>
            <person name="Tran S."/>
            <person name="Yu H."/>
            <person name="Kalaj N."/>
            <person name="Muthiah A.S."/>
            <person name="Dean N.S."/>
            <person name="Diaz A."/>
            <person name="Garlena R.A."/>
            <person name="Russell D.A."/>
            <person name="Pope W.H."/>
            <person name="Jacobs-Sera D."/>
            <person name="Hatfull G.F."/>
        </authorList>
    </citation>
    <scope>NUCLEOTIDE SEQUENCE [LARGE SCALE GENOMIC DNA]</scope>
</reference>
<name>A0A385UF84_9CAUD</name>
<gene>
    <name evidence="1" type="primary">79</name>
    <name evidence="1" type="ORF">SEA_ONEIAGILLIAN_78</name>
</gene>
<sequence length="108" mass="11829">MAEPRQTVTVAVDDGGMVPVQEWSTLRKNIDDAGALGIGDGFGVISIAIGGRRAVTLRLHEDRMHHVVLDVIDALTNEKIGTVQPELYDLVPPRRTSAPKKERRFGDD</sequence>
<evidence type="ECO:0000313" key="1">
    <source>
        <dbReference type="EMBL" id="AYB70188.1"/>
    </source>
</evidence>
<dbReference type="GeneID" id="55003753"/>